<dbReference type="GO" id="GO:0016226">
    <property type="term" value="P:iron-sulfur cluster assembly"/>
    <property type="evidence" value="ECO:0007669"/>
    <property type="project" value="InterPro"/>
</dbReference>
<dbReference type="Pfam" id="PF10609">
    <property type="entry name" value="ParA"/>
    <property type="match status" value="1"/>
</dbReference>
<dbReference type="GO" id="GO:0005829">
    <property type="term" value="C:cytosol"/>
    <property type="evidence" value="ECO:0007669"/>
    <property type="project" value="TreeGrafter"/>
</dbReference>
<dbReference type="PANTHER" id="PTHR23264">
    <property type="entry name" value="NUCLEOTIDE-BINDING PROTEIN NBP35 YEAST -RELATED"/>
    <property type="match status" value="1"/>
</dbReference>
<dbReference type="InterPro" id="IPR019591">
    <property type="entry name" value="Mrp/NBP35_ATP-bd"/>
</dbReference>
<evidence type="ECO:0000256" key="5">
    <source>
        <dbReference type="ARBA" id="ARBA00023014"/>
    </source>
</evidence>
<dbReference type="GO" id="GO:0005524">
    <property type="term" value="F:ATP binding"/>
    <property type="evidence" value="ECO:0007669"/>
    <property type="project" value="UniProtKB-KW"/>
</dbReference>
<organism evidence="6">
    <name type="scientific">marine sediment metagenome</name>
    <dbReference type="NCBI Taxonomy" id="412755"/>
    <lineage>
        <taxon>unclassified sequences</taxon>
        <taxon>metagenomes</taxon>
        <taxon>ecological metagenomes</taxon>
    </lineage>
</organism>
<keyword evidence="4" id="KW-0408">Iron</keyword>
<keyword evidence="1" id="KW-0479">Metal-binding</keyword>
<keyword evidence="5" id="KW-0411">Iron-sulfur</keyword>
<evidence type="ECO:0000256" key="3">
    <source>
        <dbReference type="ARBA" id="ARBA00022840"/>
    </source>
</evidence>
<protein>
    <submittedName>
        <fullName evidence="6">Uncharacterized protein</fullName>
    </submittedName>
</protein>
<keyword evidence="3" id="KW-0067">ATP-binding</keyword>
<dbReference type="SUPFAM" id="SSF52540">
    <property type="entry name" value="P-loop containing nucleoside triphosphate hydrolases"/>
    <property type="match status" value="1"/>
</dbReference>
<dbReference type="InterPro" id="IPR033756">
    <property type="entry name" value="YlxH/NBP35"/>
</dbReference>
<dbReference type="InterPro" id="IPR000808">
    <property type="entry name" value="Mrp-like_CS"/>
</dbReference>
<dbReference type="CDD" id="cd02037">
    <property type="entry name" value="Mrp_NBP35"/>
    <property type="match status" value="1"/>
</dbReference>
<dbReference type="GO" id="GO:0140663">
    <property type="term" value="F:ATP-dependent FeS chaperone activity"/>
    <property type="evidence" value="ECO:0007669"/>
    <property type="project" value="InterPro"/>
</dbReference>
<sequence length="157" mass="17337">YHMIKQFLKDVQWGNLDFLIVDSPPGTGDEPLSVVQLLENADGAIIVTTPQEVALSDVRKCISFCRNLNLTVIGVLENMSGFICPKCGERTDIFKSGGGEQMARQMNVPFLGRIPIDPQIVDACDSGQPYVQHYSQSQTAKTFKEAMMPLLKLEGKC</sequence>
<dbReference type="GO" id="GO:0046872">
    <property type="term" value="F:metal ion binding"/>
    <property type="evidence" value="ECO:0007669"/>
    <property type="project" value="UniProtKB-KW"/>
</dbReference>
<gene>
    <name evidence="6" type="ORF">S01H4_52257</name>
</gene>
<dbReference type="InterPro" id="IPR027417">
    <property type="entry name" value="P-loop_NTPase"/>
</dbReference>
<comment type="caution">
    <text evidence="6">The sequence shown here is derived from an EMBL/GenBank/DDBJ whole genome shotgun (WGS) entry which is preliminary data.</text>
</comment>
<dbReference type="AlphaFoldDB" id="X1ERN1"/>
<evidence type="ECO:0000256" key="4">
    <source>
        <dbReference type="ARBA" id="ARBA00023004"/>
    </source>
</evidence>
<dbReference type="PROSITE" id="PS01215">
    <property type="entry name" value="MRP"/>
    <property type="match status" value="1"/>
</dbReference>
<evidence type="ECO:0000256" key="2">
    <source>
        <dbReference type="ARBA" id="ARBA00022741"/>
    </source>
</evidence>
<evidence type="ECO:0000256" key="1">
    <source>
        <dbReference type="ARBA" id="ARBA00022723"/>
    </source>
</evidence>
<dbReference type="EMBL" id="BART01029837">
    <property type="protein sequence ID" value="GAH11303.1"/>
    <property type="molecule type" value="Genomic_DNA"/>
</dbReference>
<name>X1ERN1_9ZZZZ</name>
<evidence type="ECO:0000313" key="6">
    <source>
        <dbReference type="EMBL" id="GAH11303.1"/>
    </source>
</evidence>
<proteinExistence type="predicted"/>
<accession>X1ERN1</accession>
<reference evidence="6" key="1">
    <citation type="journal article" date="2014" name="Front. Microbiol.">
        <title>High frequency of phylogenetically diverse reductive dehalogenase-homologous genes in deep subseafloor sedimentary metagenomes.</title>
        <authorList>
            <person name="Kawai M."/>
            <person name="Futagami T."/>
            <person name="Toyoda A."/>
            <person name="Takaki Y."/>
            <person name="Nishi S."/>
            <person name="Hori S."/>
            <person name="Arai W."/>
            <person name="Tsubouchi T."/>
            <person name="Morono Y."/>
            <person name="Uchiyama I."/>
            <person name="Ito T."/>
            <person name="Fujiyama A."/>
            <person name="Inagaki F."/>
            <person name="Takami H."/>
        </authorList>
    </citation>
    <scope>NUCLEOTIDE SEQUENCE</scope>
    <source>
        <strain evidence="6">Expedition CK06-06</strain>
    </source>
</reference>
<dbReference type="PANTHER" id="PTHR23264:SF19">
    <property type="entry name" value="CYTOSOLIC FE-S CLUSTER ASSEMBLY FACTOR NUBP2"/>
    <property type="match status" value="1"/>
</dbReference>
<dbReference type="GO" id="GO:0051536">
    <property type="term" value="F:iron-sulfur cluster binding"/>
    <property type="evidence" value="ECO:0007669"/>
    <property type="project" value="UniProtKB-KW"/>
</dbReference>
<dbReference type="Gene3D" id="3.40.50.300">
    <property type="entry name" value="P-loop containing nucleotide triphosphate hydrolases"/>
    <property type="match status" value="1"/>
</dbReference>
<feature type="non-terminal residue" evidence="6">
    <location>
        <position position="1"/>
    </location>
</feature>
<keyword evidence="2" id="KW-0547">Nucleotide-binding</keyword>